<feature type="transmembrane region" description="Helical" evidence="1">
    <location>
        <begin position="52"/>
        <end position="69"/>
    </location>
</feature>
<dbReference type="EMBL" id="JADIMU010000026">
    <property type="protein sequence ID" value="MBO8442938.1"/>
    <property type="molecule type" value="Genomic_DNA"/>
</dbReference>
<feature type="transmembrane region" description="Helical" evidence="1">
    <location>
        <begin position="279"/>
        <end position="307"/>
    </location>
</feature>
<reference evidence="2" key="2">
    <citation type="journal article" date="2021" name="PeerJ">
        <title>Extensive microbial diversity within the chicken gut microbiome revealed by metagenomics and culture.</title>
        <authorList>
            <person name="Gilroy R."/>
            <person name="Ravi A."/>
            <person name="Getino M."/>
            <person name="Pursley I."/>
            <person name="Horton D.L."/>
            <person name="Alikhan N.F."/>
            <person name="Baker D."/>
            <person name="Gharbi K."/>
            <person name="Hall N."/>
            <person name="Watson M."/>
            <person name="Adriaenssens E.M."/>
            <person name="Foster-Nyarko E."/>
            <person name="Jarju S."/>
            <person name="Secka A."/>
            <person name="Antonio M."/>
            <person name="Oren A."/>
            <person name="Chaudhuri R.R."/>
            <person name="La Ragione R."/>
            <person name="Hildebrand F."/>
            <person name="Pallen M.J."/>
        </authorList>
    </citation>
    <scope>NUCLEOTIDE SEQUENCE</scope>
    <source>
        <strain evidence="2">11167</strain>
    </source>
</reference>
<feature type="transmembrane region" description="Helical" evidence="1">
    <location>
        <begin position="245"/>
        <end position="267"/>
    </location>
</feature>
<evidence type="ECO:0008006" key="4">
    <source>
        <dbReference type="Google" id="ProtNLM"/>
    </source>
</evidence>
<evidence type="ECO:0000313" key="3">
    <source>
        <dbReference type="Proteomes" id="UP000823633"/>
    </source>
</evidence>
<keyword evidence="1" id="KW-0472">Membrane</keyword>
<name>A0A9D9HAP1_9SPIR</name>
<dbReference type="Proteomes" id="UP000823633">
    <property type="component" value="Unassembled WGS sequence"/>
</dbReference>
<dbReference type="AlphaFoldDB" id="A0A9D9HAP1"/>
<evidence type="ECO:0000256" key="1">
    <source>
        <dbReference type="SAM" id="Phobius"/>
    </source>
</evidence>
<feature type="transmembrane region" description="Helical" evidence="1">
    <location>
        <begin position="165"/>
        <end position="195"/>
    </location>
</feature>
<feature type="transmembrane region" description="Helical" evidence="1">
    <location>
        <begin position="12"/>
        <end position="40"/>
    </location>
</feature>
<feature type="transmembrane region" description="Helical" evidence="1">
    <location>
        <begin position="111"/>
        <end position="136"/>
    </location>
</feature>
<proteinExistence type="predicted"/>
<evidence type="ECO:0000313" key="2">
    <source>
        <dbReference type="EMBL" id="MBO8442938.1"/>
    </source>
</evidence>
<comment type="caution">
    <text evidence="2">The sequence shown here is derived from an EMBL/GenBank/DDBJ whole genome shotgun (WGS) entry which is preliminary data.</text>
</comment>
<feature type="transmembrane region" description="Helical" evidence="1">
    <location>
        <begin position="216"/>
        <end position="239"/>
    </location>
</feature>
<keyword evidence="1" id="KW-0812">Transmembrane</keyword>
<reference evidence="2" key="1">
    <citation type="submission" date="2020-10" db="EMBL/GenBank/DDBJ databases">
        <authorList>
            <person name="Gilroy R."/>
        </authorList>
    </citation>
    <scope>NUCLEOTIDE SEQUENCE</scope>
    <source>
        <strain evidence="2">11167</strain>
    </source>
</reference>
<gene>
    <name evidence="2" type="ORF">IAC42_04185</name>
</gene>
<accession>A0A9D9HAP1</accession>
<keyword evidence="1" id="KW-1133">Transmembrane helix</keyword>
<feature type="transmembrane region" description="Helical" evidence="1">
    <location>
        <begin position="75"/>
        <end position="99"/>
    </location>
</feature>
<organism evidence="2 3">
    <name type="scientific">Candidatus Aphodenecus pullistercoris</name>
    <dbReference type="NCBI Taxonomy" id="2840669"/>
    <lineage>
        <taxon>Bacteria</taxon>
        <taxon>Pseudomonadati</taxon>
        <taxon>Spirochaetota</taxon>
        <taxon>Spirochaetia</taxon>
        <taxon>Spirochaetales</taxon>
        <taxon>Candidatus Aphodenecus</taxon>
    </lineage>
</organism>
<protein>
    <recommendedName>
        <fullName evidence="4">DUF2232 domain-containing protein</fullName>
    </recommendedName>
</protein>
<sequence length="325" mass="35576">MSRTEKGRQVGLVLLSATAAAVLQMTAIGSLLFTLPLLLIDRRHPKATTDTACVAALVLILARYVFLYRDSLGQVLTWAFIGVNMFMPLSLVLCAMAWVGKGGEGSVSTRLLKGFVPTLILAALLLAALAFVPGMLDAVVGAYMDSARFVLNLFMVGMAESTVDMMATVIVFAMATLVLPLILAAHLVATFMYEAATHPQDPIFEMKVDSFRLPGWFLHLFLALWALVLLSCLVTLSFWLVVPVLSLAMCSLVLYFVQGFAVISWRLHARGGRMSSGKLAVMLFLILLLVQVVNAVLFLIIALLGVLENWIDFRKPKEFSHEDHS</sequence>